<feature type="region of interest" description="Disordered" evidence="1">
    <location>
        <begin position="1"/>
        <end position="56"/>
    </location>
</feature>
<keyword evidence="3" id="KW-1185">Reference proteome</keyword>
<sequence>MGIPPTQFALNRLPTTEPLPRSPEPAGSHESSSDSSYRPPHHSLPTSSSRIPDSMAHRIDILEEGVYERLRDLERRQEEIHDVVIGRVDGLKRQLDSILSLLQPSNPSPDLGPSSS</sequence>
<organism evidence="2 3">
    <name type="scientific">Asparagus officinalis</name>
    <name type="common">Garden asparagus</name>
    <dbReference type="NCBI Taxonomy" id="4686"/>
    <lineage>
        <taxon>Eukaryota</taxon>
        <taxon>Viridiplantae</taxon>
        <taxon>Streptophyta</taxon>
        <taxon>Embryophyta</taxon>
        <taxon>Tracheophyta</taxon>
        <taxon>Spermatophyta</taxon>
        <taxon>Magnoliopsida</taxon>
        <taxon>Liliopsida</taxon>
        <taxon>Asparagales</taxon>
        <taxon>Asparagaceae</taxon>
        <taxon>Asparagoideae</taxon>
        <taxon>Asparagus</taxon>
    </lineage>
</organism>
<evidence type="ECO:0000313" key="2">
    <source>
        <dbReference type="EMBL" id="ONK62853.1"/>
    </source>
</evidence>
<gene>
    <name evidence="2" type="ORF">A4U43_C07F8800</name>
</gene>
<proteinExistence type="predicted"/>
<evidence type="ECO:0000313" key="3">
    <source>
        <dbReference type="Proteomes" id="UP000243459"/>
    </source>
</evidence>
<dbReference type="EMBL" id="CM007387">
    <property type="protein sequence ID" value="ONK62853.1"/>
    <property type="molecule type" value="Genomic_DNA"/>
</dbReference>
<accession>A0A5P1EAS0</accession>
<evidence type="ECO:0000256" key="1">
    <source>
        <dbReference type="SAM" id="MobiDB-lite"/>
    </source>
</evidence>
<dbReference type="Proteomes" id="UP000243459">
    <property type="component" value="Chromosome 7"/>
</dbReference>
<dbReference type="AlphaFoldDB" id="A0A5P1EAS0"/>
<name>A0A5P1EAS0_ASPOF</name>
<protein>
    <submittedName>
        <fullName evidence="2">Uncharacterized protein</fullName>
    </submittedName>
</protein>
<dbReference type="Gramene" id="ONK62853">
    <property type="protein sequence ID" value="ONK62853"/>
    <property type="gene ID" value="A4U43_C07F8800"/>
</dbReference>
<reference evidence="3" key="1">
    <citation type="journal article" date="2017" name="Nat. Commun.">
        <title>The asparagus genome sheds light on the origin and evolution of a young Y chromosome.</title>
        <authorList>
            <person name="Harkess A."/>
            <person name="Zhou J."/>
            <person name="Xu C."/>
            <person name="Bowers J.E."/>
            <person name="Van der Hulst R."/>
            <person name="Ayyampalayam S."/>
            <person name="Mercati F."/>
            <person name="Riccardi P."/>
            <person name="McKain M.R."/>
            <person name="Kakrana A."/>
            <person name="Tang H."/>
            <person name="Ray J."/>
            <person name="Groenendijk J."/>
            <person name="Arikit S."/>
            <person name="Mathioni S.M."/>
            <person name="Nakano M."/>
            <person name="Shan H."/>
            <person name="Telgmann-Rauber A."/>
            <person name="Kanno A."/>
            <person name="Yue Z."/>
            <person name="Chen H."/>
            <person name="Li W."/>
            <person name="Chen Y."/>
            <person name="Xu X."/>
            <person name="Zhang Y."/>
            <person name="Luo S."/>
            <person name="Chen H."/>
            <person name="Gao J."/>
            <person name="Mao Z."/>
            <person name="Pires J.C."/>
            <person name="Luo M."/>
            <person name="Kudrna D."/>
            <person name="Wing R.A."/>
            <person name="Meyers B.C."/>
            <person name="Yi K."/>
            <person name="Kong H."/>
            <person name="Lavrijsen P."/>
            <person name="Sunseri F."/>
            <person name="Falavigna A."/>
            <person name="Ye Y."/>
            <person name="Leebens-Mack J.H."/>
            <person name="Chen G."/>
        </authorList>
    </citation>
    <scope>NUCLEOTIDE SEQUENCE [LARGE SCALE GENOMIC DNA]</scope>
    <source>
        <strain evidence="3">cv. DH0086</strain>
    </source>
</reference>